<accession>A0A4C1TYK7</accession>
<dbReference type="Proteomes" id="UP000299102">
    <property type="component" value="Unassembled WGS sequence"/>
</dbReference>
<protein>
    <submittedName>
        <fullName evidence="1">Uncharacterized protein</fullName>
    </submittedName>
</protein>
<evidence type="ECO:0000313" key="1">
    <source>
        <dbReference type="EMBL" id="GBP19151.1"/>
    </source>
</evidence>
<reference evidence="1 2" key="1">
    <citation type="journal article" date="2019" name="Commun. Biol.">
        <title>The bagworm genome reveals a unique fibroin gene that provides high tensile strength.</title>
        <authorList>
            <person name="Kono N."/>
            <person name="Nakamura H."/>
            <person name="Ohtoshi R."/>
            <person name="Tomita M."/>
            <person name="Numata K."/>
            <person name="Arakawa K."/>
        </authorList>
    </citation>
    <scope>NUCLEOTIDE SEQUENCE [LARGE SCALE GENOMIC DNA]</scope>
</reference>
<dbReference type="EMBL" id="BGZK01000104">
    <property type="protein sequence ID" value="GBP19151.1"/>
    <property type="molecule type" value="Genomic_DNA"/>
</dbReference>
<proteinExistence type="predicted"/>
<name>A0A4C1TYK7_EUMVA</name>
<gene>
    <name evidence="1" type="ORF">EVAR_83464_1</name>
</gene>
<keyword evidence="2" id="KW-1185">Reference proteome</keyword>
<evidence type="ECO:0000313" key="2">
    <source>
        <dbReference type="Proteomes" id="UP000299102"/>
    </source>
</evidence>
<comment type="caution">
    <text evidence="1">The sequence shown here is derived from an EMBL/GenBank/DDBJ whole genome shotgun (WGS) entry which is preliminary data.</text>
</comment>
<sequence>MTRDFHRLSHCHRHSRRGFAASFPPIRFATCSSIKVTVEPSSRSAWTFIDPSGPYSSTGTIFKYARIVLTLFTDIAVCSTTAVVWASPHDPLSWSALGGVAYDVLDISYRAFLCVACDGPSGIGNTCEAFRGVPFFAHIQLQIRRSRASNFYPPFSIGMEALLVGYLIQKVDNITSSGSSLF</sequence>
<dbReference type="AlphaFoldDB" id="A0A4C1TYK7"/>
<organism evidence="1 2">
    <name type="scientific">Eumeta variegata</name>
    <name type="common">Bagworm moth</name>
    <name type="synonym">Eumeta japonica</name>
    <dbReference type="NCBI Taxonomy" id="151549"/>
    <lineage>
        <taxon>Eukaryota</taxon>
        <taxon>Metazoa</taxon>
        <taxon>Ecdysozoa</taxon>
        <taxon>Arthropoda</taxon>
        <taxon>Hexapoda</taxon>
        <taxon>Insecta</taxon>
        <taxon>Pterygota</taxon>
        <taxon>Neoptera</taxon>
        <taxon>Endopterygota</taxon>
        <taxon>Lepidoptera</taxon>
        <taxon>Glossata</taxon>
        <taxon>Ditrysia</taxon>
        <taxon>Tineoidea</taxon>
        <taxon>Psychidae</taxon>
        <taxon>Oiketicinae</taxon>
        <taxon>Eumeta</taxon>
    </lineage>
</organism>